<dbReference type="PANTHER" id="PTHR22906">
    <property type="entry name" value="PROPERDIN"/>
    <property type="match status" value="1"/>
</dbReference>
<evidence type="ECO:0000256" key="1">
    <source>
        <dbReference type="ARBA" id="ARBA00022737"/>
    </source>
</evidence>
<dbReference type="OrthoDB" id="5872021at2759"/>
<reference evidence="3 4" key="1">
    <citation type="submission" date="2018-11" db="EMBL/GenBank/DDBJ databases">
        <authorList>
            <consortium name="Pathogen Informatics"/>
        </authorList>
    </citation>
    <scope>NUCLEOTIDE SEQUENCE [LARGE SCALE GENOMIC DNA]</scope>
</reference>
<dbReference type="PRINTS" id="PR01705">
    <property type="entry name" value="TSP1REPEAT"/>
</dbReference>
<gene>
    <name evidence="3" type="ORF">SVUK_LOCUS12787</name>
</gene>
<dbReference type="InterPro" id="IPR000884">
    <property type="entry name" value="TSP1_rpt"/>
</dbReference>
<dbReference type="InterPro" id="IPR036383">
    <property type="entry name" value="TSP1_rpt_sf"/>
</dbReference>
<dbReference type="Proteomes" id="UP000270094">
    <property type="component" value="Unassembled WGS sequence"/>
</dbReference>
<keyword evidence="4" id="KW-1185">Reference proteome</keyword>
<keyword evidence="1" id="KW-0677">Repeat</keyword>
<dbReference type="SMART" id="SM00209">
    <property type="entry name" value="TSP1"/>
    <property type="match status" value="1"/>
</dbReference>
<evidence type="ECO:0000256" key="2">
    <source>
        <dbReference type="ARBA" id="ARBA00023157"/>
    </source>
</evidence>
<dbReference type="InterPro" id="IPR052065">
    <property type="entry name" value="Compl_asym_regulator"/>
</dbReference>
<dbReference type="Pfam" id="PF00090">
    <property type="entry name" value="TSP_1"/>
    <property type="match status" value="1"/>
</dbReference>
<evidence type="ECO:0000313" key="4">
    <source>
        <dbReference type="Proteomes" id="UP000270094"/>
    </source>
</evidence>
<dbReference type="PANTHER" id="PTHR22906:SF53">
    <property type="entry name" value="HEMICENTIN-1"/>
    <property type="match status" value="1"/>
</dbReference>
<name>A0A3P7JCQ1_STRVU</name>
<dbReference type="PROSITE" id="PS50092">
    <property type="entry name" value="TSP1"/>
    <property type="match status" value="1"/>
</dbReference>
<dbReference type="SUPFAM" id="SSF82895">
    <property type="entry name" value="TSP-1 type 1 repeat"/>
    <property type="match status" value="1"/>
</dbReference>
<sequence length="94" mass="10761">MVVGQRGHRGRVLVLPIVWLYAMPSKMMQLELQEFRSCNLTCRLNGRWSKWSEWSPCSPSCHRFRTRTCTSPPPINGGHPCVGKELETVVCSEE</sequence>
<organism evidence="3 4">
    <name type="scientific">Strongylus vulgaris</name>
    <name type="common">Blood worm</name>
    <dbReference type="NCBI Taxonomy" id="40348"/>
    <lineage>
        <taxon>Eukaryota</taxon>
        <taxon>Metazoa</taxon>
        <taxon>Ecdysozoa</taxon>
        <taxon>Nematoda</taxon>
        <taxon>Chromadorea</taxon>
        <taxon>Rhabditida</taxon>
        <taxon>Rhabditina</taxon>
        <taxon>Rhabditomorpha</taxon>
        <taxon>Strongyloidea</taxon>
        <taxon>Strongylidae</taxon>
        <taxon>Strongylus</taxon>
    </lineage>
</organism>
<accession>A0A3P7JCQ1</accession>
<protein>
    <submittedName>
        <fullName evidence="3">Uncharacterized protein</fullName>
    </submittedName>
</protein>
<dbReference type="EMBL" id="UYYB01100145">
    <property type="protein sequence ID" value="VDM77789.1"/>
    <property type="molecule type" value="Genomic_DNA"/>
</dbReference>
<dbReference type="Gene3D" id="2.20.100.10">
    <property type="entry name" value="Thrombospondin type-1 (TSP1) repeat"/>
    <property type="match status" value="1"/>
</dbReference>
<proteinExistence type="predicted"/>
<evidence type="ECO:0000313" key="3">
    <source>
        <dbReference type="EMBL" id="VDM77789.1"/>
    </source>
</evidence>
<keyword evidence="2" id="KW-1015">Disulfide bond</keyword>
<dbReference type="AlphaFoldDB" id="A0A3P7JCQ1"/>
<dbReference type="FunFam" id="2.20.100.10:FF:000002">
    <property type="entry name" value="Unc-5 netrin receptor C"/>
    <property type="match status" value="1"/>
</dbReference>